<evidence type="ECO:0000313" key="1">
    <source>
        <dbReference type="EMBL" id="KIE63804.1"/>
    </source>
</evidence>
<organism evidence="1 2">
    <name type="scientific">Candidatus Riesia pediculischaeffi PTSU</name>
    <dbReference type="NCBI Taxonomy" id="1401651"/>
    <lineage>
        <taxon>Bacteria</taxon>
        <taxon>Pseudomonadati</taxon>
        <taxon>Pseudomonadota</taxon>
        <taxon>Gammaproteobacteria</taxon>
        <taxon>Enterobacterales</taxon>
        <taxon>Enterobacteriaceae</taxon>
        <taxon>Candidatus Riesia</taxon>
    </lineage>
</organism>
<proteinExistence type="predicted"/>
<dbReference type="AlphaFoldDB" id="A0A0C1V5X5"/>
<accession>A0A0C1V5X5</accession>
<evidence type="ECO:0000313" key="2">
    <source>
        <dbReference type="Proteomes" id="UP000054529"/>
    </source>
</evidence>
<reference evidence="1 2" key="1">
    <citation type="journal article" date="2014" name="G3 (Bethesda)">
        <title>Genome sequence of Candidatus Riesia pediculischaeffi, endosymbiont of chimpanzee lice, and genomic comparison of recently acquired endosymbionts from human and chimpanzee lice.</title>
        <authorList>
            <person name="Boyd B.M."/>
            <person name="Allen J.M."/>
            <person name="de Crecy-Lagard V."/>
            <person name="Reed D.L."/>
        </authorList>
    </citation>
    <scope>NUCLEOTIDE SEQUENCE [LARGE SCALE GENOMIC DNA]</scope>
    <source>
        <strain evidence="1 2">PTSU</strain>
    </source>
</reference>
<comment type="caution">
    <text evidence="1">The sequence shown here is derived from an EMBL/GenBank/DDBJ whole genome shotgun (WGS) entry which is preliminary data.</text>
</comment>
<protein>
    <submittedName>
        <fullName evidence="1">Uncharacterized protein</fullName>
    </submittedName>
</protein>
<gene>
    <name evidence="1" type="ORF">P689_122286</name>
</gene>
<dbReference type="HOGENOM" id="CLU_3165925_0_0_6"/>
<dbReference type="EMBL" id="AWXV01000004">
    <property type="protein sequence ID" value="KIE63804.1"/>
    <property type="molecule type" value="Genomic_DNA"/>
</dbReference>
<sequence length="47" mass="5514">MKSFGNEFSSIKMKIIRILSKGKISLCMIFSEVSRIDQEHFLSYKIE</sequence>
<name>A0A0C1V5X5_9ENTR</name>
<dbReference type="Proteomes" id="UP000054529">
    <property type="component" value="Unassembled WGS sequence"/>
</dbReference>